<evidence type="ECO:0000313" key="2">
    <source>
        <dbReference type="Proteomes" id="UP001056778"/>
    </source>
</evidence>
<reference evidence="1" key="1">
    <citation type="submission" date="2022-04" db="EMBL/GenBank/DDBJ databases">
        <title>Chromosome-scale genome assembly of Holotrichia oblita Faldermann.</title>
        <authorList>
            <person name="Rongchong L."/>
        </authorList>
    </citation>
    <scope>NUCLEOTIDE SEQUENCE</scope>
    <source>
        <strain evidence="1">81SQS9</strain>
    </source>
</reference>
<proteinExistence type="predicted"/>
<accession>A0ACB9TIZ1</accession>
<sequence>MSGGPLVAYKRYLSTLFHMYVWYNEDFNPKSNCQNTAYTACPPSSPQFTYFFKSLKFRIWKSIDKVKLKHDCASQQSYRSTQVFISQKNMALTQFGFMGFIVWKTEFVGVYGAEREELEAFIHVWRVIGNIMGIEDRFNICRESVEETREICEELVERVFKPNMMMKHQDFYDMSNALLSGMWCMMPLFVHKPFIHIIATVIVSPSSENVKNINNNDNVTVQDKIDQVPDFNLRKWEKIYAEIVLGFMRLFRFRALRIFHQYVIYIALWLMNNFPFLAYYSFGRANSHIKI</sequence>
<evidence type="ECO:0000313" key="1">
    <source>
        <dbReference type="EMBL" id="KAI4466645.1"/>
    </source>
</evidence>
<comment type="caution">
    <text evidence="1">The sequence shown here is derived from an EMBL/GenBank/DDBJ whole genome shotgun (WGS) entry which is preliminary data.</text>
</comment>
<dbReference type="EMBL" id="CM043016">
    <property type="protein sequence ID" value="KAI4466645.1"/>
    <property type="molecule type" value="Genomic_DNA"/>
</dbReference>
<gene>
    <name evidence="1" type="ORF">MML48_2g00016247</name>
</gene>
<dbReference type="Proteomes" id="UP001056778">
    <property type="component" value="Chromosome 2"/>
</dbReference>
<organism evidence="1 2">
    <name type="scientific">Holotrichia oblita</name>
    <name type="common">Chafer beetle</name>
    <dbReference type="NCBI Taxonomy" id="644536"/>
    <lineage>
        <taxon>Eukaryota</taxon>
        <taxon>Metazoa</taxon>
        <taxon>Ecdysozoa</taxon>
        <taxon>Arthropoda</taxon>
        <taxon>Hexapoda</taxon>
        <taxon>Insecta</taxon>
        <taxon>Pterygota</taxon>
        <taxon>Neoptera</taxon>
        <taxon>Endopterygota</taxon>
        <taxon>Coleoptera</taxon>
        <taxon>Polyphaga</taxon>
        <taxon>Scarabaeiformia</taxon>
        <taxon>Scarabaeidae</taxon>
        <taxon>Melolonthinae</taxon>
        <taxon>Holotrichia</taxon>
    </lineage>
</organism>
<protein>
    <submittedName>
        <fullName evidence="1">ER-bound oxygenase</fullName>
    </submittedName>
</protein>
<name>A0ACB9TIZ1_HOLOL</name>
<keyword evidence="2" id="KW-1185">Reference proteome</keyword>